<dbReference type="GO" id="GO:0046983">
    <property type="term" value="F:protein dimerization activity"/>
    <property type="evidence" value="ECO:0007669"/>
    <property type="project" value="InterPro"/>
</dbReference>
<dbReference type="Pfam" id="PF07730">
    <property type="entry name" value="HisKA_3"/>
    <property type="match status" value="1"/>
</dbReference>
<name>A0A3N4DBT8_9ACTN</name>
<evidence type="ECO:0000256" key="1">
    <source>
        <dbReference type="ARBA" id="ARBA00000085"/>
    </source>
</evidence>
<feature type="transmembrane region" description="Helical" evidence="9">
    <location>
        <begin position="12"/>
        <end position="31"/>
    </location>
</feature>
<dbReference type="Proteomes" id="UP000677180">
    <property type="component" value="Chromosome"/>
</dbReference>
<dbReference type="InterPro" id="IPR011712">
    <property type="entry name" value="Sig_transdc_His_kin_sub3_dim/P"/>
</dbReference>
<dbReference type="InterPro" id="IPR050482">
    <property type="entry name" value="Sensor_HK_TwoCompSys"/>
</dbReference>
<keyword evidence="7" id="KW-0067">ATP-binding</keyword>
<keyword evidence="13" id="KW-1185">Reference proteome</keyword>
<dbReference type="GO" id="GO:0016020">
    <property type="term" value="C:membrane"/>
    <property type="evidence" value="ECO:0007669"/>
    <property type="project" value="InterPro"/>
</dbReference>
<dbReference type="Gene3D" id="3.30.565.10">
    <property type="entry name" value="Histidine kinase-like ATPase, C-terminal domain"/>
    <property type="match status" value="1"/>
</dbReference>
<dbReference type="PANTHER" id="PTHR24421:SF10">
    <property type="entry name" value="NITRATE_NITRITE SENSOR PROTEIN NARQ"/>
    <property type="match status" value="1"/>
</dbReference>
<evidence type="ECO:0000256" key="4">
    <source>
        <dbReference type="ARBA" id="ARBA00022679"/>
    </source>
</evidence>
<feature type="transmembrane region" description="Helical" evidence="9">
    <location>
        <begin position="43"/>
        <end position="64"/>
    </location>
</feature>
<dbReference type="GO" id="GO:0000155">
    <property type="term" value="F:phosphorelay sensor kinase activity"/>
    <property type="evidence" value="ECO:0007669"/>
    <property type="project" value="InterPro"/>
</dbReference>
<reference evidence="12 13" key="1">
    <citation type="submission" date="2018-12" db="EMBL/GenBank/DDBJ databases">
        <authorList>
            <consortium name="Pathogen Informatics"/>
        </authorList>
    </citation>
    <scope>NUCLEOTIDE SEQUENCE [LARGE SCALE GENOMIC DNA]</scope>
    <source>
        <strain evidence="12 13">NCTC12967</strain>
    </source>
</reference>
<keyword evidence="9" id="KW-0472">Membrane</keyword>
<keyword evidence="5" id="KW-0547">Nucleotide-binding</keyword>
<sequence length="395" mass="43359">MTSEYRLGAWALTWRYLLAFCWVPLWLAALLMGQDLPREPSPAFRGFLIPEILGVIAALVLIRFRRRAPMLVAVSLSALSSGMVTLGGFSSWGVASLCTRRRWKEILPAGAVFIGFQLLSDPIRRSLGLPAVSDLRVNDAPLQEPWPLIISGGALLLYTVVLVAIGMYTGARRELIASMRAQVEQAEREQQLRVAQGQAAERQRIAREMHDVLAHRISLVSMYSGALAYRDDLNPEQTREIAETIRENANLALTELRGVLGSLRGEDGDRPQPTLADLPGLIADNRAAGLRIEFSGLALEGLSPAVSRHAYRIVQEGLTNARKHAPGAKVEVWLSGDPDSGLRIELRNPVNRRGAAVPGGGYGLLGLAERTGLVGGWIEHGIRDEMFQLEAWMPW</sequence>
<dbReference type="Proteomes" id="UP000273044">
    <property type="component" value="Chromosome"/>
</dbReference>
<evidence type="ECO:0000256" key="8">
    <source>
        <dbReference type="ARBA" id="ARBA00023012"/>
    </source>
</evidence>
<dbReference type="EMBL" id="LR134406">
    <property type="protein sequence ID" value="VEH71451.1"/>
    <property type="molecule type" value="Genomic_DNA"/>
</dbReference>
<comment type="catalytic activity">
    <reaction evidence="1">
        <text>ATP + protein L-histidine = ADP + protein N-phospho-L-histidine.</text>
        <dbReference type="EC" id="2.7.13.3"/>
    </reaction>
</comment>
<keyword evidence="4 12" id="KW-0808">Transferase</keyword>
<dbReference type="EMBL" id="CP072385">
    <property type="protein sequence ID" value="QUC11422.1"/>
    <property type="molecule type" value="Genomic_DNA"/>
</dbReference>
<gene>
    <name evidence="12" type="primary">degS_4</name>
    <name evidence="11" type="ORF">J5A53_01580</name>
    <name evidence="12" type="ORF">NCTC12967_02773</name>
</gene>
<dbReference type="AlphaFoldDB" id="A0A3N4DBT8"/>
<feature type="transmembrane region" description="Helical" evidence="9">
    <location>
        <begin position="145"/>
        <end position="170"/>
    </location>
</feature>
<keyword evidence="8" id="KW-0902">Two-component regulatory system</keyword>
<evidence type="ECO:0000313" key="11">
    <source>
        <dbReference type="EMBL" id="QUC11422.1"/>
    </source>
</evidence>
<feature type="transmembrane region" description="Helical" evidence="9">
    <location>
        <begin position="70"/>
        <end position="94"/>
    </location>
</feature>
<evidence type="ECO:0000256" key="2">
    <source>
        <dbReference type="ARBA" id="ARBA00012438"/>
    </source>
</evidence>
<dbReference type="PANTHER" id="PTHR24421">
    <property type="entry name" value="NITRATE/NITRITE SENSOR PROTEIN NARX-RELATED"/>
    <property type="match status" value="1"/>
</dbReference>
<dbReference type="InterPro" id="IPR036890">
    <property type="entry name" value="HATPase_C_sf"/>
</dbReference>
<evidence type="ECO:0000256" key="5">
    <source>
        <dbReference type="ARBA" id="ARBA00022741"/>
    </source>
</evidence>
<dbReference type="OrthoDB" id="227596at2"/>
<evidence type="ECO:0000259" key="10">
    <source>
        <dbReference type="Pfam" id="PF07730"/>
    </source>
</evidence>
<organism evidence="12 13">
    <name type="scientific">Arachnia propionica</name>
    <dbReference type="NCBI Taxonomy" id="1750"/>
    <lineage>
        <taxon>Bacteria</taxon>
        <taxon>Bacillati</taxon>
        <taxon>Actinomycetota</taxon>
        <taxon>Actinomycetes</taxon>
        <taxon>Propionibacteriales</taxon>
        <taxon>Propionibacteriaceae</taxon>
        <taxon>Arachnia</taxon>
    </lineage>
</organism>
<evidence type="ECO:0000256" key="9">
    <source>
        <dbReference type="SAM" id="Phobius"/>
    </source>
</evidence>
<keyword evidence="3" id="KW-0597">Phosphoprotein</keyword>
<dbReference type="GeneID" id="64408193"/>
<evidence type="ECO:0000256" key="7">
    <source>
        <dbReference type="ARBA" id="ARBA00022840"/>
    </source>
</evidence>
<evidence type="ECO:0000313" key="12">
    <source>
        <dbReference type="EMBL" id="VEH71451.1"/>
    </source>
</evidence>
<feature type="domain" description="Signal transduction histidine kinase subgroup 3 dimerisation and phosphoacceptor" evidence="10">
    <location>
        <begin position="201"/>
        <end position="265"/>
    </location>
</feature>
<evidence type="ECO:0000313" key="13">
    <source>
        <dbReference type="Proteomes" id="UP000273044"/>
    </source>
</evidence>
<dbReference type="EC" id="2.7.13.3" evidence="2"/>
<dbReference type="GO" id="GO:0005524">
    <property type="term" value="F:ATP binding"/>
    <property type="evidence" value="ECO:0007669"/>
    <property type="project" value="UniProtKB-KW"/>
</dbReference>
<keyword evidence="9" id="KW-1133">Transmembrane helix</keyword>
<dbReference type="RefSeq" id="WP_014847807.1">
    <property type="nucleotide sequence ID" value="NZ_CP040007.1"/>
</dbReference>
<keyword evidence="6 11" id="KW-0418">Kinase</keyword>
<accession>A0A3N4DBT8</accession>
<evidence type="ECO:0000256" key="6">
    <source>
        <dbReference type="ARBA" id="ARBA00022777"/>
    </source>
</evidence>
<reference evidence="11" key="2">
    <citation type="submission" date="2021-03" db="EMBL/GenBank/DDBJ databases">
        <title>Human Oral Microbial Genomes.</title>
        <authorList>
            <person name="Johnston C.D."/>
            <person name="Chen T."/>
            <person name="Dewhirst F.E."/>
        </authorList>
    </citation>
    <scope>NUCLEOTIDE SEQUENCE</scope>
    <source>
        <strain evidence="11">F0714</strain>
    </source>
</reference>
<dbReference type="Gene3D" id="1.20.5.1930">
    <property type="match status" value="1"/>
</dbReference>
<protein>
    <recommendedName>
        <fullName evidence="2">histidine kinase</fullName>
        <ecNumber evidence="2">2.7.13.3</ecNumber>
    </recommendedName>
</protein>
<proteinExistence type="predicted"/>
<dbReference type="OMA" id="LEAWLPW"/>
<evidence type="ECO:0000256" key="3">
    <source>
        <dbReference type="ARBA" id="ARBA00022553"/>
    </source>
</evidence>
<keyword evidence="9" id="KW-0812">Transmembrane</keyword>